<gene>
    <name evidence="5" type="ORF">SEMRO_125_G060180.1</name>
</gene>
<dbReference type="GO" id="GO:0015031">
    <property type="term" value="P:protein transport"/>
    <property type="evidence" value="ECO:0007669"/>
    <property type="project" value="InterPro"/>
</dbReference>
<dbReference type="GO" id="GO:0009507">
    <property type="term" value="C:chloroplast"/>
    <property type="evidence" value="ECO:0007669"/>
    <property type="project" value="UniProtKB-SubCell"/>
</dbReference>
<dbReference type="EMBL" id="CAICTM010000124">
    <property type="protein sequence ID" value="CAB9502025.1"/>
    <property type="molecule type" value="Genomic_DNA"/>
</dbReference>
<feature type="signal peptide" evidence="4">
    <location>
        <begin position="1"/>
        <end position="25"/>
    </location>
</feature>
<keyword evidence="4" id="KW-0732">Signal</keyword>
<dbReference type="InterPro" id="IPR007378">
    <property type="entry name" value="Tic22-like"/>
</dbReference>
<keyword evidence="3" id="KW-0934">Plastid</keyword>
<keyword evidence="6" id="KW-1185">Reference proteome</keyword>
<reference evidence="5" key="1">
    <citation type="submission" date="2020-06" db="EMBL/GenBank/DDBJ databases">
        <authorList>
            <consortium name="Plant Systems Biology data submission"/>
        </authorList>
    </citation>
    <scope>NUCLEOTIDE SEQUENCE</scope>
    <source>
        <strain evidence="5">D6</strain>
    </source>
</reference>
<evidence type="ECO:0000313" key="5">
    <source>
        <dbReference type="EMBL" id="CAB9502025.1"/>
    </source>
</evidence>
<dbReference type="OrthoDB" id="40347at2759"/>
<protein>
    <submittedName>
        <fullName evidence="5">Uncharacterized protein</fullName>
    </submittedName>
</protein>
<organism evidence="5 6">
    <name type="scientific">Seminavis robusta</name>
    <dbReference type="NCBI Taxonomy" id="568900"/>
    <lineage>
        <taxon>Eukaryota</taxon>
        <taxon>Sar</taxon>
        <taxon>Stramenopiles</taxon>
        <taxon>Ochrophyta</taxon>
        <taxon>Bacillariophyta</taxon>
        <taxon>Bacillariophyceae</taxon>
        <taxon>Bacillariophycidae</taxon>
        <taxon>Naviculales</taxon>
        <taxon>Naviculaceae</taxon>
        <taxon>Seminavis</taxon>
    </lineage>
</organism>
<dbReference type="Gene3D" id="3.40.1350.100">
    <property type="match status" value="2"/>
</dbReference>
<evidence type="ECO:0000256" key="4">
    <source>
        <dbReference type="SAM" id="SignalP"/>
    </source>
</evidence>
<dbReference type="Proteomes" id="UP001153069">
    <property type="component" value="Unassembled WGS sequence"/>
</dbReference>
<evidence type="ECO:0000313" key="6">
    <source>
        <dbReference type="Proteomes" id="UP001153069"/>
    </source>
</evidence>
<dbReference type="PANTHER" id="PTHR33926:SF4">
    <property type="entry name" value="PROTEIN TIC 22, CHLOROPLASTIC"/>
    <property type="match status" value="1"/>
</dbReference>
<sequence>MTSHRCSGALIALVLLAGAAASVDAFLDDILSSPVSKETRRFLNFGSLFGSATRASPYDRISGHPVFQVTTPWGSPYMNMERLTDMDEAIDPGTGSKPGSREEFRSVALFFMDPDDALAVHGEMSQMDNMGQADIRITSCSLTKAVRQSSHLGNGLLTGFAPDPVTGNIKPPREGGSLRYKIVPPKRQLFYAARCKGRERVGLFSDSPGADAEACLIGNSALDEKNLLRRREKRETGIPKRKTAMQLASAHMDGYTGIPVFYAPEMQRKIPKLKQLISGASRETPLFFNYEDLEDAWSTLRKRRGKAGRGLSEKPQNVEVFNLWDVMASMEKEIYNKEKNTSFKDKALSAVVNRVVAPKEDAGLESITFVPSSRSIRYKQSITLRGNGKARLRPMKEWGYMTQ</sequence>
<proteinExistence type="predicted"/>
<evidence type="ECO:0000256" key="1">
    <source>
        <dbReference type="ARBA" id="ARBA00004229"/>
    </source>
</evidence>
<dbReference type="PANTHER" id="PTHR33926">
    <property type="entry name" value="PROTEIN TIC 22, CHLOROPLASTIC"/>
    <property type="match status" value="1"/>
</dbReference>
<accession>A0A9N8DK67</accession>
<comment type="subcellular location">
    <subcellularLocation>
        <location evidence="1">Plastid</location>
        <location evidence="1">Chloroplast</location>
    </subcellularLocation>
</comment>
<feature type="chain" id="PRO_5040151513" evidence="4">
    <location>
        <begin position="26"/>
        <end position="403"/>
    </location>
</feature>
<evidence type="ECO:0000256" key="3">
    <source>
        <dbReference type="ARBA" id="ARBA00022640"/>
    </source>
</evidence>
<keyword evidence="2" id="KW-0150">Chloroplast</keyword>
<name>A0A9N8DK67_9STRA</name>
<comment type="caution">
    <text evidence="5">The sequence shown here is derived from an EMBL/GenBank/DDBJ whole genome shotgun (WGS) entry which is preliminary data.</text>
</comment>
<evidence type="ECO:0000256" key="2">
    <source>
        <dbReference type="ARBA" id="ARBA00022528"/>
    </source>
</evidence>
<dbReference type="AlphaFoldDB" id="A0A9N8DK67"/>